<evidence type="ECO:0000313" key="4">
    <source>
        <dbReference type="Proteomes" id="UP000523362"/>
    </source>
</evidence>
<dbReference type="PANTHER" id="PTHR33383">
    <property type="entry name" value="MEMBRANE PROTEIN INSERTION EFFICIENCY FACTOR-RELATED"/>
    <property type="match status" value="1"/>
</dbReference>
<keyword evidence="1" id="KW-1003">Cell membrane</keyword>
<gene>
    <name evidence="3" type="primary">yidD</name>
    <name evidence="3" type="ORF">HB897_00135</name>
</gene>
<dbReference type="InterPro" id="IPR002696">
    <property type="entry name" value="Membr_insert_effic_factor_YidD"/>
</dbReference>
<keyword evidence="1" id="KW-0472">Membrane</keyword>
<dbReference type="EMBL" id="JAARRG010000001">
    <property type="protein sequence ID" value="MBC1484633.1"/>
    <property type="molecule type" value="Genomic_DNA"/>
</dbReference>
<dbReference type="PANTHER" id="PTHR33383:SF1">
    <property type="entry name" value="MEMBRANE PROTEIN INSERTION EFFICIENCY FACTOR-RELATED"/>
    <property type="match status" value="1"/>
</dbReference>
<protein>
    <recommendedName>
        <fullName evidence="1">Putative membrane protein insertion efficiency factor</fullName>
    </recommendedName>
</protein>
<reference evidence="3 4" key="1">
    <citation type="submission" date="2020-03" db="EMBL/GenBank/DDBJ databases">
        <title>Soil Listeria distribution.</title>
        <authorList>
            <person name="Liao J."/>
            <person name="Wiedmann M."/>
        </authorList>
    </citation>
    <scope>NUCLEOTIDE SEQUENCE [LARGE SCALE GENOMIC DNA]</scope>
    <source>
        <strain evidence="3 4">FSL L7-1560</strain>
    </source>
</reference>
<dbReference type="SMART" id="SM01234">
    <property type="entry name" value="Haemolytic"/>
    <property type="match status" value="1"/>
</dbReference>
<comment type="similarity">
    <text evidence="1">Belongs to the UPF0161 family.</text>
</comment>
<sequence>MKKILIGGIRLYQKYISRFTPATCRFYPTCSAYGIEAIQTHGALKGSYLAIMRISKCHPFHKGGLDFVPPKEDKEDGKNKAKHTCNAHDHH</sequence>
<dbReference type="Proteomes" id="UP000523362">
    <property type="component" value="Unassembled WGS sequence"/>
</dbReference>
<evidence type="ECO:0000313" key="3">
    <source>
        <dbReference type="EMBL" id="MBC1484633.1"/>
    </source>
</evidence>
<comment type="subcellular location">
    <subcellularLocation>
        <location evidence="1">Cell membrane</location>
        <topology evidence="1">Peripheral membrane protein</topology>
        <orientation evidence="1">Cytoplasmic side</orientation>
    </subcellularLocation>
</comment>
<evidence type="ECO:0000256" key="2">
    <source>
        <dbReference type="SAM" id="MobiDB-lite"/>
    </source>
</evidence>
<organism evidence="3 4">
    <name type="scientific">Listeria seeligeri</name>
    <dbReference type="NCBI Taxonomy" id="1640"/>
    <lineage>
        <taxon>Bacteria</taxon>
        <taxon>Bacillati</taxon>
        <taxon>Bacillota</taxon>
        <taxon>Bacilli</taxon>
        <taxon>Bacillales</taxon>
        <taxon>Listeriaceae</taxon>
        <taxon>Listeria</taxon>
    </lineage>
</organism>
<accession>A0A7X0WZK7</accession>
<dbReference type="AlphaFoldDB" id="A0A7X0WZK7"/>
<dbReference type="Pfam" id="PF01809">
    <property type="entry name" value="YidD"/>
    <property type="match status" value="1"/>
</dbReference>
<dbReference type="HAMAP" id="MF_00386">
    <property type="entry name" value="UPF0161_YidD"/>
    <property type="match status" value="1"/>
</dbReference>
<proteinExistence type="inferred from homology"/>
<evidence type="ECO:0000256" key="1">
    <source>
        <dbReference type="HAMAP-Rule" id="MF_00386"/>
    </source>
</evidence>
<dbReference type="RefSeq" id="WP_185383119.1">
    <property type="nucleotide sequence ID" value="NZ_CP124262.1"/>
</dbReference>
<comment type="function">
    <text evidence="1">Could be involved in insertion of integral membrane proteins into the membrane.</text>
</comment>
<comment type="caution">
    <text evidence="3">The sequence shown here is derived from an EMBL/GenBank/DDBJ whole genome shotgun (WGS) entry which is preliminary data.</text>
</comment>
<feature type="region of interest" description="Disordered" evidence="2">
    <location>
        <begin position="66"/>
        <end position="91"/>
    </location>
</feature>
<feature type="compositionally biased region" description="Basic and acidic residues" evidence="2">
    <location>
        <begin position="69"/>
        <end position="79"/>
    </location>
</feature>
<name>A0A7X0WZK7_LISSE</name>
<dbReference type="NCBIfam" id="TIGR00278">
    <property type="entry name" value="membrane protein insertion efficiency factor YidD"/>
    <property type="match status" value="1"/>
</dbReference>
<dbReference type="GO" id="GO:0005886">
    <property type="term" value="C:plasma membrane"/>
    <property type="evidence" value="ECO:0007669"/>
    <property type="project" value="UniProtKB-SubCell"/>
</dbReference>